<comment type="caution">
    <text evidence="2">The sequence shown here is derived from an EMBL/GenBank/DDBJ whole genome shotgun (WGS) entry which is preliminary data.</text>
</comment>
<dbReference type="EMBL" id="QLNQ01000001">
    <property type="protein sequence ID" value="RCK66737.1"/>
    <property type="molecule type" value="Genomic_DNA"/>
</dbReference>
<evidence type="ECO:0000313" key="3">
    <source>
        <dbReference type="Proteomes" id="UP000253472"/>
    </source>
</evidence>
<gene>
    <name evidence="2" type="ORF">Cantr_02288</name>
</gene>
<dbReference type="InterPro" id="IPR046624">
    <property type="entry name" value="CSS2_C"/>
</dbReference>
<keyword evidence="3" id="KW-1185">Reference proteome</keyword>
<name>A0A367YLT7_9ASCO</name>
<protein>
    <recommendedName>
        <fullName evidence="1">Secreted protein CSS2 C-terminal domain-containing protein</fullName>
    </recommendedName>
</protein>
<reference evidence="2 3" key="1">
    <citation type="submission" date="2018-06" db="EMBL/GenBank/DDBJ databases">
        <title>Whole genome sequencing of Candida tropicalis (genome annotated by CSBL at Korea University).</title>
        <authorList>
            <person name="Ahn J."/>
        </authorList>
    </citation>
    <scope>NUCLEOTIDE SEQUENCE [LARGE SCALE GENOMIC DNA]</scope>
    <source>
        <strain evidence="2 3">ATCC 20962</strain>
    </source>
</reference>
<dbReference type="OrthoDB" id="4069830at2759"/>
<organism evidence="2 3">
    <name type="scientific">Candida viswanathii</name>
    <dbReference type="NCBI Taxonomy" id="5486"/>
    <lineage>
        <taxon>Eukaryota</taxon>
        <taxon>Fungi</taxon>
        <taxon>Dikarya</taxon>
        <taxon>Ascomycota</taxon>
        <taxon>Saccharomycotina</taxon>
        <taxon>Pichiomycetes</taxon>
        <taxon>Debaryomycetaceae</taxon>
        <taxon>Candida/Lodderomyces clade</taxon>
        <taxon>Candida</taxon>
    </lineage>
</organism>
<sequence>MQTIQNAYTFSVSFVGLASDGASFGNTVAGWIKGASQKKQCVGQQHWIDLDFHGQRRTFLVAIAPYTTGKNCDTTASQSAIAYLLQQRIDTIEQGNWSEWCHALNNGGTWHADVRITLWEDATNCGVNVWDIPCSV</sequence>
<dbReference type="Proteomes" id="UP000253472">
    <property type="component" value="Unassembled WGS sequence"/>
</dbReference>
<dbReference type="AlphaFoldDB" id="A0A367YLT7"/>
<evidence type="ECO:0000259" key="1">
    <source>
        <dbReference type="Pfam" id="PF20521"/>
    </source>
</evidence>
<dbReference type="Pfam" id="PF20521">
    <property type="entry name" value="DUF6736"/>
    <property type="match status" value="1"/>
</dbReference>
<feature type="domain" description="Secreted protein CSS2 C-terminal" evidence="1">
    <location>
        <begin position="16"/>
        <end position="118"/>
    </location>
</feature>
<accession>A0A367YLT7</accession>
<proteinExistence type="predicted"/>
<evidence type="ECO:0000313" key="2">
    <source>
        <dbReference type="EMBL" id="RCK66737.1"/>
    </source>
</evidence>